<evidence type="ECO:0000313" key="2">
    <source>
        <dbReference type="EMBL" id="VDO95931.1"/>
    </source>
</evidence>
<dbReference type="WBParaSite" id="SBAD_0000201801-mRNA-1">
    <property type="protein sequence ID" value="SBAD_0000201801-mRNA-1"/>
    <property type="gene ID" value="SBAD_0000201801"/>
</dbReference>
<dbReference type="InterPro" id="IPR029425">
    <property type="entry name" value="MMS22L_N"/>
</dbReference>
<keyword evidence="3" id="KW-1185">Reference proteome</keyword>
<evidence type="ECO:0000313" key="4">
    <source>
        <dbReference type="WBParaSite" id="SBAD_0000201801-mRNA-1"/>
    </source>
</evidence>
<dbReference type="InterPro" id="IPR042320">
    <property type="entry name" value="MMS22-like"/>
</dbReference>
<dbReference type="EMBL" id="UZAM01007009">
    <property type="protein sequence ID" value="VDO95931.1"/>
    <property type="molecule type" value="Genomic_DNA"/>
</dbReference>
<dbReference type="PANTHER" id="PTHR28547">
    <property type="entry name" value="PROTEIN MMS22-LIKE"/>
    <property type="match status" value="1"/>
</dbReference>
<gene>
    <name evidence="2" type="ORF">SBAD_LOCUS1928</name>
</gene>
<protein>
    <submittedName>
        <fullName evidence="4">MMS22L_N domain-containing protein</fullName>
    </submittedName>
</protein>
<name>A0A183IE84_9BILA</name>
<dbReference type="GO" id="GO:0031297">
    <property type="term" value="P:replication fork processing"/>
    <property type="evidence" value="ECO:0007669"/>
    <property type="project" value="InterPro"/>
</dbReference>
<evidence type="ECO:0000313" key="3">
    <source>
        <dbReference type="Proteomes" id="UP000270296"/>
    </source>
</evidence>
<reference evidence="2 3" key="2">
    <citation type="submission" date="2018-11" db="EMBL/GenBank/DDBJ databases">
        <authorList>
            <consortium name="Pathogen Informatics"/>
        </authorList>
    </citation>
    <scope>NUCLEOTIDE SEQUENCE [LARGE SCALE GENOMIC DNA]</scope>
</reference>
<accession>A0A183IE84</accession>
<dbReference type="GO" id="GO:0043596">
    <property type="term" value="C:nuclear replication fork"/>
    <property type="evidence" value="ECO:0007669"/>
    <property type="project" value="TreeGrafter"/>
</dbReference>
<sequence length="325" mass="36201">MTVYDLVCFASRNYVQLTSLLYTMQSMYWTFRHTSDRLKIFVDVDTCSCDAVAKYLLSYSICSLESTGDCLNRNTETFLRCMLQCYFAAFQSHMTTAEVPRILWDLYAKHLNDSFFLGPEIGDIAVLPKNPRQWLQSVQRIGSPRQLDLSLNSFEMFLAILASHCNIRSASGVKVWNQMKGRIFTKFYARKVEELSERGLYNVLSLFLVLALHTVNGRRGGILDCSYAAEELSQRTFGNNVLHSLIFTTAVILRGGLHLSAVERVKSMPGGSVVGLEIKSLLWTAVASTLLATIPRESDAVSLLVPMVGGVISGVVLVSVAEHDG</sequence>
<dbReference type="PANTHER" id="PTHR28547:SF1">
    <property type="entry name" value="PROTEIN MMS22-LIKE"/>
    <property type="match status" value="1"/>
</dbReference>
<dbReference type="OrthoDB" id="8193282at2759"/>
<organism evidence="4">
    <name type="scientific">Soboliphyme baturini</name>
    <dbReference type="NCBI Taxonomy" id="241478"/>
    <lineage>
        <taxon>Eukaryota</taxon>
        <taxon>Metazoa</taxon>
        <taxon>Ecdysozoa</taxon>
        <taxon>Nematoda</taxon>
        <taxon>Enoplea</taxon>
        <taxon>Dorylaimia</taxon>
        <taxon>Dioctophymatida</taxon>
        <taxon>Dioctophymatoidea</taxon>
        <taxon>Soboliphymatidae</taxon>
        <taxon>Soboliphyme</taxon>
    </lineage>
</organism>
<reference evidence="4" key="1">
    <citation type="submission" date="2016-06" db="UniProtKB">
        <authorList>
            <consortium name="WormBaseParasite"/>
        </authorList>
    </citation>
    <scope>IDENTIFICATION</scope>
</reference>
<proteinExistence type="predicted"/>
<evidence type="ECO:0000259" key="1">
    <source>
        <dbReference type="Pfam" id="PF14910"/>
    </source>
</evidence>
<dbReference type="Pfam" id="PF14910">
    <property type="entry name" value="MMS22L_N"/>
    <property type="match status" value="1"/>
</dbReference>
<feature type="domain" description="Protein MMS22-like N-terminal" evidence="1">
    <location>
        <begin position="74"/>
        <end position="212"/>
    </location>
</feature>
<dbReference type="AlphaFoldDB" id="A0A183IE84"/>
<dbReference type="GO" id="GO:0000724">
    <property type="term" value="P:double-strand break repair via homologous recombination"/>
    <property type="evidence" value="ECO:0007669"/>
    <property type="project" value="InterPro"/>
</dbReference>
<dbReference type="Proteomes" id="UP000270296">
    <property type="component" value="Unassembled WGS sequence"/>
</dbReference>